<evidence type="ECO:0000313" key="1">
    <source>
        <dbReference type="EMBL" id="KXO98161.1"/>
    </source>
</evidence>
<accession>A0A137ZIZ6</accession>
<comment type="caution">
    <text evidence="1">The sequence shown here is derived from an EMBL/GenBank/DDBJ whole genome shotgun (WGS) entry which is preliminary data.</text>
</comment>
<dbReference type="EMBL" id="LSRE01000013">
    <property type="protein sequence ID" value="KXO98161.1"/>
    <property type="molecule type" value="Genomic_DNA"/>
</dbReference>
<gene>
    <name evidence="1" type="ORF">AXK61_19140</name>
</gene>
<reference evidence="1 2" key="1">
    <citation type="submission" date="2016-02" db="EMBL/GenBank/DDBJ databases">
        <authorList>
            <person name="Teng J.L."/>
            <person name="Tang Y."/>
            <person name="Huang Y."/>
            <person name="Guo F."/>
            <person name="Wei W."/>
            <person name="Chen J.H."/>
            <person name="Wong S.Y."/>
            <person name="Lau S.K."/>
            <person name="Woo P.C."/>
        </authorList>
    </citation>
    <scope>NUCLEOTIDE SEQUENCE [LARGE SCALE GENOMIC DNA]</scope>
    <source>
        <strain evidence="1 2">JCM 13375</strain>
    </source>
</reference>
<dbReference type="Proteomes" id="UP000070409">
    <property type="component" value="Unassembled WGS sequence"/>
</dbReference>
<dbReference type="Gene3D" id="3.30.2030.20">
    <property type="match status" value="1"/>
</dbReference>
<dbReference type="RefSeq" id="WP_068745326.1">
    <property type="nucleotide sequence ID" value="NZ_LSRE01000013.1"/>
</dbReference>
<sequence length="190" mass="20783">MKRLFAATLMLSLVAGCGTITDIRRNLQTIETDKVPVEGTDEANRLHDQLRTRPSSNAAEQRVLELMHAASTALAPQVGQPVFRDPSDGVRTAACTSPYGGLKNVHLTDLTTMWETNTVLDNAAQQSIWQSLKASWQQHGLIADSTSDVLHRLNEGKHAPEAQFETQTAIYTTERSTRVTITVSSGCLPN</sequence>
<keyword evidence="2" id="KW-1185">Reference proteome</keyword>
<evidence type="ECO:0008006" key="3">
    <source>
        <dbReference type="Google" id="ProtNLM"/>
    </source>
</evidence>
<name>A0A137ZIZ6_9ACTN</name>
<dbReference type="PROSITE" id="PS51257">
    <property type="entry name" value="PROKAR_LIPOPROTEIN"/>
    <property type="match status" value="1"/>
</dbReference>
<evidence type="ECO:0000313" key="2">
    <source>
        <dbReference type="Proteomes" id="UP000070409"/>
    </source>
</evidence>
<protein>
    <recommendedName>
        <fullName evidence="3">Lipoprotein</fullName>
    </recommendedName>
</protein>
<organism evidence="1 2">
    <name type="scientific">Tsukamurella pseudospumae</name>
    <dbReference type="NCBI Taxonomy" id="239498"/>
    <lineage>
        <taxon>Bacteria</taxon>
        <taxon>Bacillati</taxon>
        <taxon>Actinomycetota</taxon>
        <taxon>Actinomycetes</taxon>
        <taxon>Mycobacteriales</taxon>
        <taxon>Tsukamurellaceae</taxon>
        <taxon>Tsukamurella</taxon>
    </lineage>
</organism>
<proteinExistence type="predicted"/>